<dbReference type="STRING" id="59895.A0A103YGI5"/>
<feature type="compositionally biased region" description="Basic and acidic residues" evidence="3">
    <location>
        <begin position="264"/>
        <end position="292"/>
    </location>
</feature>
<feature type="coiled-coil region" evidence="2">
    <location>
        <begin position="69"/>
        <end position="96"/>
    </location>
</feature>
<reference evidence="5 6" key="1">
    <citation type="journal article" date="2016" name="Sci. Rep.">
        <title>The genome sequence of the outbreeding globe artichoke constructed de novo incorporating a phase-aware low-pass sequencing strategy of F1 progeny.</title>
        <authorList>
            <person name="Scaglione D."/>
            <person name="Reyes-Chin-Wo S."/>
            <person name="Acquadro A."/>
            <person name="Froenicke L."/>
            <person name="Portis E."/>
            <person name="Beitel C."/>
            <person name="Tirone M."/>
            <person name="Mauro R."/>
            <person name="Lo Monaco A."/>
            <person name="Mauromicale G."/>
            <person name="Faccioli P."/>
            <person name="Cattivelli L."/>
            <person name="Rieseberg L."/>
            <person name="Michelmore R."/>
            <person name="Lanteri S."/>
        </authorList>
    </citation>
    <scope>NUCLEOTIDE SEQUENCE [LARGE SCALE GENOMIC DNA]</scope>
    <source>
        <strain evidence="5">2C</strain>
    </source>
</reference>
<dbReference type="AlphaFoldDB" id="A0A103YGI5"/>
<feature type="domain" description="NAB" evidence="4">
    <location>
        <begin position="10"/>
        <end position="90"/>
    </location>
</feature>
<dbReference type="Pfam" id="PF24918">
    <property type="entry name" value="NET2A_C"/>
    <property type="match status" value="1"/>
</dbReference>
<dbReference type="Pfam" id="PF25014">
    <property type="entry name" value="NET2A"/>
    <property type="match status" value="1"/>
</dbReference>
<dbReference type="PROSITE" id="PS51774">
    <property type="entry name" value="NAB"/>
    <property type="match status" value="1"/>
</dbReference>
<dbReference type="PANTHER" id="PTHR31631:SF0">
    <property type="entry name" value="PROTEIN NETWORKED 2D"/>
    <property type="match status" value="1"/>
</dbReference>
<proteinExistence type="predicted"/>
<protein>
    <submittedName>
        <fullName evidence="5">KIP1-like protein</fullName>
    </submittedName>
</protein>
<comment type="caution">
    <text evidence="5">The sequence shown here is derived from an EMBL/GenBank/DDBJ whole genome shotgun (WGS) entry which is preliminary data.</text>
</comment>
<evidence type="ECO:0000313" key="6">
    <source>
        <dbReference type="Proteomes" id="UP000243975"/>
    </source>
</evidence>
<dbReference type="PANTHER" id="PTHR31631">
    <property type="entry name" value="PROTEIN NETWORKED 2D"/>
    <property type="match status" value="1"/>
</dbReference>
<feature type="coiled-coil region" evidence="2">
    <location>
        <begin position="705"/>
        <end position="750"/>
    </location>
</feature>
<gene>
    <name evidence="5" type="ORF">Ccrd_012977</name>
</gene>
<evidence type="ECO:0000256" key="2">
    <source>
        <dbReference type="SAM" id="Coils"/>
    </source>
</evidence>
<dbReference type="Gramene" id="KVI08648">
    <property type="protein sequence ID" value="KVI08648"/>
    <property type="gene ID" value="Ccrd_012977"/>
</dbReference>
<dbReference type="InterPro" id="IPR056889">
    <property type="entry name" value="NET2A-D/KIP1-like_C"/>
</dbReference>
<feature type="region of interest" description="Disordered" evidence="3">
    <location>
        <begin position="115"/>
        <end position="138"/>
    </location>
</feature>
<dbReference type="Pfam" id="PF07765">
    <property type="entry name" value="KIP1"/>
    <property type="match status" value="1"/>
</dbReference>
<evidence type="ECO:0000256" key="1">
    <source>
        <dbReference type="ARBA" id="ARBA00023054"/>
    </source>
</evidence>
<keyword evidence="1 2" id="KW-0175">Coiled coil</keyword>
<keyword evidence="6" id="KW-1185">Reference proteome</keyword>
<evidence type="ECO:0000256" key="3">
    <source>
        <dbReference type="SAM" id="MobiDB-lite"/>
    </source>
</evidence>
<dbReference type="EMBL" id="LEKV01001099">
    <property type="protein sequence ID" value="KVI08648.1"/>
    <property type="molecule type" value="Genomic_DNA"/>
</dbReference>
<feature type="compositionally biased region" description="Polar residues" evidence="3">
    <location>
        <begin position="122"/>
        <end position="133"/>
    </location>
</feature>
<feature type="region of interest" description="Disordered" evidence="3">
    <location>
        <begin position="262"/>
        <end position="320"/>
    </location>
</feature>
<name>A0A103YGI5_CYNCS</name>
<dbReference type="InterPro" id="IPR011684">
    <property type="entry name" value="NAB"/>
</dbReference>
<sequence length="806" mass="92496">MIEKAAGNGYSWWWASHIRTKQSKWLEQSLQDMEEKVEHVLNLIQKDGDSFARRAEMYYRHRPELISFVEETVRAYRALAERYDKLSTELQKANTTIAAICPEKVMYDDYDDDYADSPSKMPKNTSQNTTKMPKNSKMPRKTVKGLLKNASKSIQGTKTTKTDRSDDVLRSGLTKDEALEEINKLQKEIVGMQTMKEFMKGSYESSLAQYWDTESKITEHQQKVCSLQDEFQVSRIIEEDDARTLMVEGALKSCEETLDNLQKTQEKSSQEAKQKLKSLKNNEEKDADEKSKSNVPNQDDQNETKECFESLSKNPQTDEEMADTIEKLVNKVISLESSVSSQTALINMLRAEADDLQTQIRKSEDNKAALIVGVPILIKIRKSLEEKSNGMQDLDQNVNNENKSLKTLFSEALHNLELLSEKIESVKMKGESEEPIDESANTKILSPQDEDKKVIEVKDCVLESEDDINLREMLSGFEEKEKILLEEYITILRNYKDTKKKLAEEEERNQGALSPVTGHARKLNSEIVKRDNEIRLLKQKLKLLQETFGKDKVDIPSEEKEGVTSLDEPQPVSAIQEKLRTDIDAILDENLDFWFKFGAMFYQVHKFTKQVQDLQEMAKKVKANGLMNKSSTSMFTTDLISNIRPIYKHLKEINNELTSWLERSTLLKDELQMRCLSLSNIQEEITRALRESLKEEEIKFGSLVAAKFQGEILNIKQENNKVKDELQAGLDHATALKHEIQMTLARLEQEFGLADIPNQPHQKSTRRSRIPLRSFLFGGKSKKPKLSLFACFGHHKKSSVYKGGRM</sequence>
<evidence type="ECO:0000259" key="4">
    <source>
        <dbReference type="PROSITE" id="PS51774"/>
    </source>
</evidence>
<dbReference type="OMA" id="PEEGAHF"/>
<feature type="coiled-coil region" evidence="2">
    <location>
        <begin position="485"/>
        <end position="547"/>
    </location>
</feature>
<accession>A0A103YGI5</accession>
<dbReference type="Proteomes" id="UP000243975">
    <property type="component" value="Unassembled WGS sequence"/>
</dbReference>
<evidence type="ECO:0000313" key="5">
    <source>
        <dbReference type="EMBL" id="KVI08648.1"/>
    </source>
</evidence>
<organism evidence="5 6">
    <name type="scientific">Cynara cardunculus var. scolymus</name>
    <name type="common">Globe artichoke</name>
    <name type="synonym">Cynara scolymus</name>
    <dbReference type="NCBI Taxonomy" id="59895"/>
    <lineage>
        <taxon>Eukaryota</taxon>
        <taxon>Viridiplantae</taxon>
        <taxon>Streptophyta</taxon>
        <taxon>Embryophyta</taxon>
        <taxon>Tracheophyta</taxon>
        <taxon>Spermatophyta</taxon>
        <taxon>Magnoliopsida</taxon>
        <taxon>eudicotyledons</taxon>
        <taxon>Gunneridae</taxon>
        <taxon>Pentapetalae</taxon>
        <taxon>asterids</taxon>
        <taxon>campanulids</taxon>
        <taxon>Asterales</taxon>
        <taxon>Asteraceae</taxon>
        <taxon>Carduoideae</taxon>
        <taxon>Cardueae</taxon>
        <taxon>Carduinae</taxon>
        <taxon>Cynara</taxon>
    </lineage>
</organism>
<dbReference type="InterPro" id="IPR056888">
    <property type="entry name" value="NET2A-D/KIP1-like_dom"/>
</dbReference>
<dbReference type="GO" id="GO:0003779">
    <property type="term" value="F:actin binding"/>
    <property type="evidence" value="ECO:0007669"/>
    <property type="project" value="InterPro"/>
</dbReference>